<keyword evidence="5 8" id="KW-0687">Ribonucleoprotein</keyword>
<dbReference type="InterPro" id="IPR012173">
    <property type="entry name" value="Mpp10"/>
</dbReference>
<dbReference type="PANTHER" id="PTHR17039:SF0">
    <property type="entry name" value="U3 SMALL NUCLEOLAR RIBONUCLEOPROTEIN PROTEIN MPP10"/>
    <property type="match status" value="1"/>
</dbReference>
<evidence type="ECO:0000256" key="2">
    <source>
        <dbReference type="ARBA" id="ARBA00022517"/>
    </source>
</evidence>
<evidence type="ECO:0000256" key="4">
    <source>
        <dbReference type="ARBA" id="ARBA00023242"/>
    </source>
</evidence>
<dbReference type="GO" id="GO:0005732">
    <property type="term" value="C:sno(s)RNA-containing ribonucleoprotein complex"/>
    <property type="evidence" value="ECO:0007669"/>
    <property type="project" value="InterPro"/>
</dbReference>
<accession>A0A8T1MBR9</accession>
<keyword evidence="2" id="KW-0690">Ribosome biogenesis</keyword>
<dbReference type="Pfam" id="PF04006">
    <property type="entry name" value="Mpp10"/>
    <property type="match status" value="1"/>
</dbReference>
<name>A0A8T1MBR9_CLOSI</name>
<evidence type="ECO:0000256" key="5">
    <source>
        <dbReference type="ARBA" id="ARBA00023274"/>
    </source>
</evidence>
<dbReference type="OrthoDB" id="445326at2759"/>
<reference evidence="8 9" key="1">
    <citation type="journal article" date="2018" name="Biotechnol. Adv.">
        <title>Improved genomic resources and new bioinformatic workflow for the carcinogenic parasite Clonorchis sinensis: Biotechnological implications.</title>
        <authorList>
            <person name="Wang D."/>
            <person name="Korhonen P.K."/>
            <person name="Gasser R.B."/>
            <person name="Young N.D."/>
        </authorList>
    </citation>
    <scope>NUCLEOTIDE SEQUENCE [LARGE SCALE GENOMIC DNA]</scope>
    <source>
        <strain evidence="8">Cs-k2</strain>
    </source>
</reference>
<evidence type="ECO:0000256" key="1">
    <source>
        <dbReference type="ARBA" id="ARBA00004604"/>
    </source>
</evidence>
<feature type="coiled-coil region" evidence="7">
    <location>
        <begin position="119"/>
        <end position="165"/>
    </location>
</feature>
<proteinExistence type="inferred from homology"/>
<evidence type="ECO:0000313" key="9">
    <source>
        <dbReference type="Proteomes" id="UP000286415"/>
    </source>
</evidence>
<dbReference type="EMBL" id="NIRI02000056">
    <property type="protein sequence ID" value="KAG5446418.1"/>
    <property type="molecule type" value="Genomic_DNA"/>
</dbReference>
<protein>
    <submittedName>
        <fullName evidence="8">U3 small nucleolar ribonucleoprotein MPP10</fullName>
    </submittedName>
</protein>
<dbReference type="GO" id="GO:0034457">
    <property type="term" value="C:Mpp10 complex"/>
    <property type="evidence" value="ECO:0007669"/>
    <property type="project" value="InterPro"/>
</dbReference>
<evidence type="ECO:0000256" key="6">
    <source>
        <dbReference type="ARBA" id="ARBA00029455"/>
    </source>
</evidence>
<comment type="similarity">
    <text evidence="6">Belongs to the MPP10 family.</text>
</comment>
<reference evidence="8 9" key="2">
    <citation type="journal article" date="2021" name="Genomics">
        <title>High-quality reference genome for Clonorchis sinensis.</title>
        <authorList>
            <person name="Young N.D."/>
            <person name="Stroehlein A.J."/>
            <person name="Kinkar L."/>
            <person name="Wang T."/>
            <person name="Sohn W.M."/>
            <person name="Chang B.C.H."/>
            <person name="Kaur P."/>
            <person name="Weisz D."/>
            <person name="Dudchenko O."/>
            <person name="Aiden E.L."/>
            <person name="Korhonen P.K."/>
            <person name="Gasser R.B."/>
        </authorList>
    </citation>
    <scope>NUCLEOTIDE SEQUENCE [LARGE SCALE GENOMIC DNA]</scope>
    <source>
        <strain evidence="8">Cs-k2</strain>
    </source>
</reference>
<dbReference type="AlphaFoldDB" id="A0A8T1MBR9"/>
<dbReference type="GO" id="GO:0006364">
    <property type="term" value="P:rRNA processing"/>
    <property type="evidence" value="ECO:0007669"/>
    <property type="project" value="UniProtKB-KW"/>
</dbReference>
<organism evidence="8 9">
    <name type="scientific">Clonorchis sinensis</name>
    <name type="common">Chinese liver fluke</name>
    <dbReference type="NCBI Taxonomy" id="79923"/>
    <lineage>
        <taxon>Eukaryota</taxon>
        <taxon>Metazoa</taxon>
        <taxon>Spiralia</taxon>
        <taxon>Lophotrochozoa</taxon>
        <taxon>Platyhelminthes</taxon>
        <taxon>Trematoda</taxon>
        <taxon>Digenea</taxon>
        <taxon>Opisthorchiida</taxon>
        <taxon>Opisthorchiata</taxon>
        <taxon>Opisthorchiidae</taxon>
        <taxon>Clonorchis</taxon>
    </lineage>
</organism>
<dbReference type="Proteomes" id="UP000286415">
    <property type="component" value="Unassembled WGS sequence"/>
</dbReference>
<gene>
    <name evidence="8" type="ORF">CSKR_105432</name>
</gene>
<dbReference type="PANTHER" id="PTHR17039">
    <property type="entry name" value="U3 SMALL NUCLEOLAR RIBONUCLEOPROTEIN PROTEIN MPP10"/>
    <property type="match status" value="1"/>
</dbReference>
<dbReference type="GO" id="GO:0032040">
    <property type="term" value="C:small-subunit processome"/>
    <property type="evidence" value="ECO:0007669"/>
    <property type="project" value="TreeGrafter"/>
</dbReference>
<keyword evidence="3" id="KW-0698">rRNA processing</keyword>
<comment type="caution">
    <text evidence="8">The sequence shown here is derived from an EMBL/GenBank/DDBJ whole genome shotgun (WGS) entry which is preliminary data.</text>
</comment>
<evidence type="ECO:0000256" key="3">
    <source>
        <dbReference type="ARBA" id="ARBA00022552"/>
    </source>
</evidence>
<sequence>MVAKMKKQSKPSHPKAKFETLQEQLEMETERLEQRMLDDKPWYLKGEVVAQDRAENTVLEEYLDVQRHGKFKPPPADEDKILEFIKKAIKEQSFDSPVFKCKEKTSQSTSQAVPITAQQKSLVEDYENLFAKKNLLEKEQEDPVKNSIQAEMRELFEKLDSLSHLHFVPYKHSPEATVLQSKQAMVMEEAGPAAASTADLLAPEEVFAPRGEVLKGATELTSTDRRRHRKKLMRIRSTRRKLKGADPTKNKEAALQKIIRLAHKPGSNIKIV</sequence>
<keyword evidence="7" id="KW-0175">Coiled coil</keyword>
<evidence type="ECO:0000313" key="8">
    <source>
        <dbReference type="EMBL" id="KAG5446418.1"/>
    </source>
</evidence>
<evidence type="ECO:0000256" key="7">
    <source>
        <dbReference type="SAM" id="Coils"/>
    </source>
</evidence>
<comment type="subcellular location">
    <subcellularLocation>
        <location evidence="1">Nucleus</location>
        <location evidence="1">Nucleolus</location>
    </subcellularLocation>
</comment>
<keyword evidence="9" id="KW-1185">Reference proteome</keyword>
<keyword evidence="4" id="KW-0539">Nucleus</keyword>